<evidence type="ECO:0000313" key="1">
    <source>
        <dbReference type="EMBL" id="EAQ97851.2"/>
    </source>
</evidence>
<dbReference type="PANTHER" id="PTHR35175">
    <property type="entry name" value="DUF1289 DOMAIN-CONTAINING PROTEIN"/>
    <property type="match status" value="1"/>
</dbReference>
<dbReference type="AlphaFoldDB" id="A4A856"/>
<dbReference type="PANTHER" id="PTHR35175:SF1">
    <property type="entry name" value="OXIDOREDUCTASE"/>
    <property type="match status" value="1"/>
</dbReference>
<dbReference type="Pfam" id="PF06945">
    <property type="entry name" value="DUF1289"/>
    <property type="match status" value="1"/>
</dbReference>
<accession>A4A856</accession>
<dbReference type="HOGENOM" id="CLU_108846_0_0_6"/>
<reference evidence="1 2" key="2">
    <citation type="journal article" date="2009" name="PLoS ONE">
        <title>The photosynthetic apparatus and its regulation in the aerobic gammaproteobacterium Congregibacter litoralis gen. nov., sp. nov.</title>
        <authorList>
            <person name="Spring S."/>
            <person name="Lunsdorf H."/>
            <person name="Fuchs B.M."/>
            <person name="Tindall B.J."/>
        </authorList>
    </citation>
    <scope>NUCLEOTIDE SEQUENCE [LARGE SCALE GENOMIC DNA]</scope>
    <source>
        <strain evidence="1">KT71</strain>
    </source>
</reference>
<dbReference type="eggNOG" id="COG3313">
    <property type="taxonomic scope" value="Bacteria"/>
</dbReference>
<dbReference type="STRING" id="314285.KT71_14839"/>
<reference evidence="1 2" key="1">
    <citation type="journal article" date="2007" name="Proc. Natl. Acad. Sci. U.S.A.">
        <title>Characterization of a marine gammaproteobacterium capable of aerobic anoxygenic photosynthesis.</title>
        <authorList>
            <person name="Fuchs B.M."/>
            <person name="Spring S."/>
            <person name="Teeling H."/>
            <person name="Quast C."/>
            <person name="Wulf J."/>
            <person name="Schattenhofer M."/>
            <person name="Yan S."/>
            <person name="Ferriera S."/>
            <person name="Johnson J."/>
            <person name="Glockner F.O."/>
            <person name="Amann R."/>
        </authorList>
    </citation>
    <scope>NUCLEOTIDE SEQUENCE [LARGE SCALE GENOMIC DNA]</scope>
    <source>
        <strain evidence="1">KT71</strain>
    </source>
</reference>
<comment type="caution">
    <text evidence="1">The sequence shown here is derived from an EMBL/GenBank/DDBJ whole genome shotgun (WGS) entry which is preliminary data.</text>
</comment>
<evidence type="ECO:0000313" key="2">
    <source>
        <dbReference type="Proteomes" id="UP000019205"/>
    </source>
</evidence>
<dbReference type="Proteomes" id="UP000019205">
    <property type="component" value="Chromosome"/>
</dbReference>
<name>A4A856_9GAMM</name>
<protein>
    <submittedName>
        <fullName evidence="1">Putative Fe-S protein</fullName>
    </submittedName>
</protein>
<gene>
    <name evidence="1" type="ORF">KT71_14839</name>
</gene>
<dbReference type="EMBL" id="AAOA02000001">
    <property type="protein sequence ID" value="EAQ97851.2"/>
    <property type="molecule type" value="Genomic_DNA"/>
</dbReference>
<dbReference type="InterPro" id="IPR010710">
    <property type="entry name" value="DUF1289"/>
</dbReference>
<proteinExistence type="predicted"/>
<keyword evidence="2" id="KW-1185">Reference proteome</keyword>
<organism evidence="1 2">
    <name type="scientific">Congregibacter litoralis KT71</name>
    <dbReference type="NCBI Taxonomy" id="314285"/>
    <lineage>
        <taxon>Bacteria</taxon>
        <taxon>Pseudomonadati</taxon>
        <taxon>Pseudomonadota</taxon>
        <taxon>Gammaproteobacteria</taxon>
        <taxon>Cellvibrionales</taxon>
        <taxon>Halieaceae</taxon>
        <taxon>Congregibacter</taxon>
    </lineage>
</organism>
<sequence length="221" mass="25140">MGAIHPENDVLSARLLREYYWSPGVASTGSQPVVATQIWIRRCISQQESLSLRPSPDVSGKPKMHRLPRVKTPCIGVCSTGIGDSVCRGCKRFAHEVIHWNAYSEDQKRIVDARLAQFLAQCVQNRLRVIDSGLLAWQLQTQQIRHNPDHDPHCWLFALLKAGAGQITDPGAFGFEVDLKYRQTSLLEIREQIDQEYFALSSAHYERYHLLPDLFTEERAS</sequence>